<dbReference type="EMBL" id="VOIH02000005">
    <property type="protein sequence ID" value="KAF3446006.1"/>
    <property type="molecule type" value="Genomic_DNA"/>
</dbReference>
<evidence type="ECO:0000313" key="3">
    <source>
        <dbReference type="Proteomes" id="UP000796880"/>
    </source>
</evidence>
<keyword evidence="3" id="KW-1185">Reference proteome</keyword>
<organism evidence="2 3">
    <name type="scientific">Rhamnella rubrinervis</name>
    <dbReference type="NCBI Taxonomy" id="2594499"/>
    <lineage>
        <taxon>Eukaryota</taxon>
        <taxon>Viridiplantae</taxon>
        <taxon>Streptophyta</taxon>
        <taxon>Embryophyta</taxon>
        <taxon>Tracheophyta</taxon>
        <taxon>Spermatophyta</taxon>
        <taxon>Magnoliopsida</taxon>
        <taxon>eudicotyledons</taxon>
        <taxon>Gunneridae</taxon>
        <taxon>Pentapetalae</taxon>
        <taxon>rosids</taxon>
        <taxon>fabids</taxon>
        <taxon>Rosales</taxon>
        <taxon>Rhamnaceae</taxon>
        <taxon>rhamnoid group</taxon>
        <taxon>Rhamneae</taxon>
        <taxon>Rhamnella</taxon>
    </lineage>
</organism>
<reference evidence="2" key="1">
    <citation type="submission" date="2020-03" db="EMBL/GenBank/DDBJ databases">
        <title>A high-quality chromosome-level genome assembly of a woody plant with both climbing and erect habits, Rhamnella rubrinervis.</title>
        <authorList>
            <person name="Lu Z."/>
            <person name="Yang Y."/>
            <person name="Zhu X."/>
            <person name="Sun Y."/>
        </authorList>
    </citation>
    <scope>NUCLEOTIDE SEQUENCE</scope>
    <source>
        <strain evidence="2">BYM</strain>
        <tissue evidence="2">Leaf</tissue>
    </source>
</reference>
<dbReference type="AlphaFoldDB" id="A0A8K0H5C4"/>
<sequence>MITSSNGISMQLFRQWLRVENGELLRFLDTPEDVGRRTPETLVEIQKQSIYSLPMRTSFSTWEIKIKTGEGVKGQSELGRRSLKWLEIRPGFITSADGEKEGPSNLSPATSKKRLGFLSEEESSKAAHCKRTIIKVQEVEELLILFGDNVEVFGEERNPSFTTGRNSPSPIRTQSWRRKAIADRKKSHERQKGRSSEQNSYTRRN</sequence>
<feature type="compositionally biased region" description="Polar residues" evidence="1">
    <location>
        <begin position="159"/>
        <end position="174"/>
    </location>
</feature>
<feature type="region of interest" description="Disordered" evidence="1">
    <location>
        <begin position="156"/>
        <end position="205"/>
    </location>
</feature>
<accession>A0A8K0H5C4</accession>
<feature type="compositionally biased region" description="Basic and acidic residues" evidence="1">
    <location>
        <begin position="180"/>
        <end position="195"/>
    </location>
</feature>
<evidence type="ECO:0000256" key="1">
    <source>
        <dbReference type="SAM" id="MobiDB-lite"/>
    </source>
</evidence>
<name>A0A8K0H5C4_9ROSA</name>
<dbReference type="Proteomes" id="UP000796880">
    <property type="component" value="Unassembled WGS sequence"/>
</dbReference>
<feature type="compositionally biased region" description="Polar residues" evidence="1">
    <location>
        <begin position="196"/>
        <end position="205"/>
    </location>
</feature>
<proteinExistence type="predicted"/>
<protein>
    <submittedName>
        <fullName evidence="2">Uncharacterized protein</fullName>
    </submittedName>
</protein>
<evidence type="ECO:0000313" key="2">
    <source>
        <dbReference type="EMBL" id="KAF3446006.1"/>
    </source>
</evidence>
<gene>
    <name evidence="2" type="ORF">FNV43_RR11184</name>
</gene>
<comment type="caution">
    <text evidence="2">The sequence shown here is derived from an EMBL/GenBank/DDBJ whole genome shotgun (WGS) entry which is preliminary data.</text>
</comment>